<dbReference type="SUPFAM" id="SSF49879">
    <property type="entry name" value="SMAD/FHA domain"/>
    <property type="match status" value="1"/>
</dbReference>
<feature type="region of interest" description="Disordered" evidence="4">
    <location>
        <begin position="920"/>
        <end position="1017"/>
    </location>
</feature>
<dbReference type="CDD" id="cd00060">
    <property type="entry name" value="FHA"/>
    <property type="match status" value="1"/>
</dbReference>
<feature type="compositionally biased region" description="Polar residues" evidence="4">
    <location>
        <begin position="144"/>
        <end position="154"/>
    </location>
</feature>
<evidence type="ECO:0000313" key="7">
    <source>
        <dbReference type="Proteomes" id="UP000241769"/>
    </source>
</evidence>
<comment type="subcellular location">
    <subcellularLocation>
        <location evidence="1">Nucleus</location>
    </subcellularLocation>
</comment>
<dbReference type="Gene3D" id="1.10.720.30">
    <property type="entry name" value="SAP domain"/>
    <property type="match status" value="2"/>
</dbReference>
<feature type="compositionally biased region" description="Basic and acidic residues" evidence="4">
    <location>
        <begin position="792"/>
        <end position="888"/>
    </location>
</feature>
<dbReference type="PROSITE" id="PS50172">
    <property type="entry name" value="BRCT"/>
    <property type="match status" value="1"/>
</dbReference>
<dbReference type="Proteomes" id="UP000241769">
    <property type="component" value="Unassembled WGS sequence"/>
</dbReference>
<feature type="compositionally biased region" description="Basic and acidic residues" evidence="4">
    <location>
        <begin position="596"/>
        <end position="606"/>
    </location>
</feature>
<feature type="compositionally biased region" description="Basic residues" evidence="4">
    <location>
        <begin position="1112"/>
        <end position="1121"/>
    </location>
</feature>
<feature type="compositionally biased region" description="Basic and acidic residues" evidence="4">
    <location>
        <begin position="698"/>
        <end position="749"/>
    </location>
</feature>
<dbReference type="PANTHER" id="PTHR23196">
    <property type="entry name" value="PAX TRANSCRIPTION ACTIVATION DOMAIN INTERACTING PROTEIN"/>
    <property type="match status" value="1"/>
</dbReference>
<dbReference type="InterPro" id="IPR003034">
    <property type="entry name" value="SAP_dom"/>
</dbReference>
<dbReference type="InterPro" id="IPR008984">
    <property type="entry name" value="SMAD_FHA_dom_sf"/>
</dbReference>
<proteinExistence type="predicted"/>
<accession>A0A2P6NWV4</accession>
<protein>
    <recommendedName>
        <fullName evidence="5">BRCT domain-containing protein</fullName>
    </recommendedName>
</protein>
<name>A0A2P6NWV4_9EUKA</name>
<dbReference type="PANTHER" id="PTHR23196:SF1">
    <property type="entry name" value="PAX-INTERACTING PROTEIN 1"/>
    <property type="match status" value="1"/>
</dbReference>
<feature type="domain" description="BRCT" evidence="5">
    <location>
        <begin position="1124"/>
        <end position="1203"/>
    </location>
</feature>
<dbReference type="Pfam" id="PF02037">
    <property type="entry name" value="SAP"/>
    <property type="match status" value="1"/>
</dbReference>
<reference evidence="6 7" key="1">
    <citation type="journal article" date="2018" name="Genome Biol. Evol.">
        <title>Multiple Roots of Fruiting Body Formation in Amoebozoa.</title>
        <authorList>
            <person name="Hillmann F."/>
            <person name="Forbes G."/>
            <person name="Novohradska S."/>
            <person name="Ferling I."/>
            <person name="Riege K."/>
            <person name="Groth M."/>
            <person name="Westermann M."/>
            <person name="Marz M."/>
            <person name="Spaller T."/>
            <person name="Winckler T."/>
            <person name="Schaap P."/>
            <person name="Glockner G."/>
        </authorList>
    </citation>
    <scope>NUCLEOTIDE SEQUENCE [LARGE SCALE GENOMIC DNA]</scope>
    <source>
        <strain evidence="6 7">Jena</strain>
    </source>
</reference>
<dbReference type="InterPro" id="IPR051579">
    <property type="entry name" value="DDR_Transcriptional_Reg"/>
</dbReference>
<feature type="compositionally biased region" description="Basic residues" evidence="4">
    <location>
        <begin position="750"/>
        <end position="769"/>
    </location>
</feature>
<keyword evidence="2" id="KW-0227">DNA damage</keyword>
<keyword evidence="3" id="KW-0539">Nucleus</keyword>
<keyword evidence="7" id="KW-1185">Reference proteome</keyword>
<dbReference type="EMBL" id="MDYQ01000010">
    <property type="protein sequence ID" value="PRP88437.1"/>
    <property type="molecule type" value="Genomic_DNA"/>
</dbReference>
<evidence type="ECO:0000256" key="1">
    <source>
        <dbReference type="ARBA" id="ARBA00004123"/>
    </source>
</evidence>
<feature type="region of interest" description="Disordered" evidence="4">
    <location>
        <begin position="202"/>
        <end position="537"/>
    </location>
</feature>
<feature type="compositionally biased region" description="Basic and acidic residues" evidence="4">
    <location>
        <begin position="927"/>
        <end position="1017"/>
    </location>
</feature>
<comment type="caution">
    <text evidence="6">The sequence shown here is derived from an EMBL/GenBank/DDBJ whole genome shotgun (WGS) entry which is preliminary data.</text>
</comment>
<dbReference type="GO" id="GO:0006974">
    <property type="term" value="P:DNA damage response"/>
    <property type="evidence" value="ECO:0007669"/>
    <property type="project" value="UniProtKB-KW"/>
</dbReference>
<feature type="compositionally biased region" description="Low complexity" evidence="4">
    <location>
        <begin position="1059"/>
        <end position="1068"/>
    </location>
</feature>
<feature type="compositionally biased region" description="Polar residues" evidence="4">
    <location>
        <begin position="662"/>
        <end position="697"/>
    </location>
</feature>
<feature type="region of interest" description="Disordered" evidence="4">
    <location>
        <begin position="1041"/>
        <end position="1121"/>
    </location>
</feature>
<evidence type="ECO:0000313" key="6">
    <source>
        <dbReference type="EMBL" id="PRP88437.1"/>
    </source>
</evidence>
<feature type="compositionally biased region" description="Basic and acidic residues" evidence="4">
    <location>
        <begin position="626"/>
        <end position="646"/>
    </location>
</feature>
<sequence length="1314" mass="151779">MSLVRETSPLDRKIWQVEKDKEYRLGKNDQCDIFIDDSTIPAKQVAVLHVESGFTFLEALFEKTVSLDNSNHQLSLRKNRLYQILPGNRILIGSCSLLFQEAISDTQIPERQNTSREIFEQATLDDGLLDAFEDSTKDDATQLYDDSNNNHKPQSASRSARSRRAVTIDTEEVTQAYDGDVPTKKRETLVGGEVADEATQLYSDDHVTREKKEGTDDATQLYDDRPAPSPFIKPMSPFKKKRAVKRNEPSDDATQLYGDDEPSTSRVKFGEESTQLYDSEDVPTRDATQMYDDTEASKKKENSNADATQLYDDTEVPQKKRDVEEATQLYDDSVAPPQSKKDTEEATQLYDHYPAPQKKRVVEEATQLYDDSVAPPQSKKDTEEATQLYDHYPAPQKKRPVEEATQLYDDGETPQRGRPVEEATQLYDDTEEKGRRREANNDATQLYEEDPKREKREVEDATQLYDETPRAREKKDMDATQMYEERSVRGNYEDPTQMSDEETETKKSRFEDVTQLYDDEDQPWNIGNMNTDKNNNNSKVEEVTQMYSEEEPLWKRQKREERAVEEATQLYGDEPISRREAEATQLYEEEKEEEKEEKKEVRHSAYDEPTQDTETVMDISTPLKTIEPKESKTEEEGKEEKKKGESSDEEIEPIMGFMFNKISPTKSQMAPPKLSNSSTFDRANSASNQLNKPQENNIPEKKEEEGKKEVREEEGEEKKGGEKKEEEGKKEGEEKREEEVREKREEGRKNSVRGRGGVKRGTPSRRGRTKGNSIFEDQVSRFEANVPTLSQDQHEHEKEGEKERKEEKVEQTEKKEEEKKEEKMEEPEKKEEKMEEPKKTIEEPPEKKEEEKKVEKREEQAEKKEERSAEEYHNMKMPELKAECEKRGINTKPLRLKKQLVDALMDNHATYVIHVPKFILNPVQVSKEGDNNKEESKEERGKEEMKEKERKEEIVQKEEEKEEEKKEEKKEEEKKEEKKEEEKKEEKEKAEVEEKKSLEEPTNGKEEEIDYNDMKVPELKAECEKRGIDTKNLRLKKQLVEALSQESPVKGKEEDNLTSSQIESSSQSGTPKRRASNPPRPEELPSTPTKSGTPKTSPSQERSSQEVNPSPKRSRLHKRAANQKPVVMFTGIVDEERAKVITRLGGQLCSHANMGCTHVVTDKIKRTVKFMSALCVPAQFVHFNWIDECETAGHFVEEEPFLIRDVEGEERYKFNLLESCHMAATQKIMQGYKIHMTSKTKPSPTEFEEVIQSAGGTLSGKPGGHDEKMIIVSCEEDRKLWPGLREMGYKIHSTELLLSAVLQQRWDMNGHQLN</sequence>
<feature type="region of interest" description="Disordered" evidence="4">
    <location>
        <begin position="140"/>
        <end position="166"/>
    </location>
</feature>
<dbReference type="Pfam" id="PF16770">
    <property type="entry name" value="RTT107_BRCT_5"/>
    <property type="match status" value="1"/>
</dbReference>
<dbReference type="CDD" id="cd17744">
    <property type="entry name" value="BRCT_MDC1_rpt1"/>
    <property type="match status" value="1"/>
</dbReference>
<dbReference type="CDD" id="cd18432">
    <property type="entry name" value="BRCT_PAXIP1_rpt6_like"/>
    <property type="match status" value="1"/>
</dbReference>
<dbReference type="InParanoid" id="A0A2P6NWV4"/>
<evidence type="ECO:0000256" key="3">
    <source>
        <dbReference type="ARBA" id="ARBA00023242"/>
    </source>
</evidence>
<dbReference type="SMART" id="SM00513">
    <property type="entry name" value="SAP"/>
    <property type="match status" value="2"/>
</dbReference>
<feature type="compositionally biased region" description="Basic and acidic residues" evidence="4">
    <location>
        <begin position="203"/>
        <end position="215"/>
    </location>
</feature>
<dbReference type="SUPFAM" id="SSF52113">
    <property type="entry name" value="BRCT domain"/>
    <property type="match status" value="1"/>
</dbReference>
<dbReference type="Gene3D" id="3.40.50.10190">
    <property type="entry name" value="BRCT domain"/>
    <property type="match status" value="2"/>
</dbReference>
<evidence type="ECO:0000256" key="4">
    <source>
        <dbReference type="SAM" id="MobiDB-lite"/>
    </source>
</evidence>
<dbReference type="OrthoDB" id="342264at2759"/>
<dbReference type="Pfam" id="PF16589">
    <property type="entry name" value="BRCT_2"/>
    <property type="match status" value="1"/>
</dbReference>
<feature type="region of interest" description="Disordered" evidence="4">
    <location>
        <begin position="565"/>
        <end position="890"/>
    </location>
</feature>
<organism evidence="6 7">
    <name type="scientific">Planoprotostelium fungivorum</name>
    <dbReference type="NCBI Taxonomy" id="1890364"/>
    <lineage>
        <taxon>Eukaryota</taxon>
        <taxon>Amoebozoa</taxon>
        <taxon>Evosea</taxon>
        <taxon>Variosea</taxon>
        <taxon>Cavosteliida</taxon>
        <taxon>Cavosteliaceae</taxon>
        <taxon>Planoprotostelium</taxon>
    </lineage>
</organism>
<feature type="compositionally biased region" description="Low complexity" evidence="4">
    <location>
        <begin position="525"/>
        <end position="537"/>
    </location>
</feature>
<feature type="compositionally biased region" description="Basic and acidic residues" evidence="4">
    <location>
        <begin position="449"/>
        <end position="459"/>
    </location>
</feature>
<evidence type="ECO:0000259" key="5">
    <source>
        <dbReference type="PROSITE" id="PS50172"/>
    </source>
</evidence>
<dbReference type="InterPro" id="IPR036420">
    <property type="entry name" value="BRCT_dom_sf"/>
</dbReference>
<dbReference type="InterPro" id="IPR036361">
    <property type="entry name" value="SAP_dom_sf"/>
</dbReference>
<evidence type="ECO:0000256" key="2">
    <source>
        <dbReference type="ARBA" id="ARBA00022763"/>
    </source>
</evidence>
<feature type="compositionally biased region" description="Low complexity" evidence="4">
    <location>
        <begin position="1085"/>
        <end position="1099"/>
    </location>
</feature>
<gene>
    <name evidence="6" type="ORF">PROFUN_03154</name>
</gene>
<dbReference type="InterPro" id="IPR001357">
    <property type="entry name" value="BRCT_dom"/>
</dbReference>
<dbReference type="STRING" id="1890364.A0A2P6NWV4"/>
<dbReference type="GO" id="GO:0005634">
    <property type="term" value="C:nucleus"/>
    <property type="evidence" value="ECO:0007669"/>
    <property type="project" value="UniProtKB-SubCell"/>
</dbReference>
<feature type="compositionally biased region" description="Basic and acidic residues" evidence="4">
    <location>
        <begin position="467"/>
        <end position="492"/>
    </location>
</feature>